<dbReference type="RefSeq" id="WP_198574128.1">
    <property type="nucleotide sequence ID" value="NZ_JADWOX010000001.1"/>
</dbReference>
<dbReference type="Proteomes" id="UP000639859">
    <property type="component" value="Unassembled WGS sequence"/>
</dbReference>
<keyword evidence="2" id="KW-1185">Reference proteome</keyword>
<evidence type="ECO:0000313" key="1">
    <source>
        <dbReference type="EMBL" id="MBI1682156.1"/>
    </source>
</evidence>
<evidence type="ECO:0000313" key="2">
    <source>
        <dbReference type="Proteomes" id="UP000639859"/>
    </source>
</evidence>
<sequence>MLSNLTTIALFTTGLTAGVAMWCAMMSKITQIKTVPVRTGQRRRAD</sequence>
<proteinExistence type="predicted"/>
<gene>
    <name evidence="1" type="ORF">I4Q42_00565</name>
</gene>
<accession>A0ABS0SSK3</accession>
<comment type="caution">
    <text evidence="1">The sequence shown here is derived from an EMBL/GenBank/DDBJ whole genome shotgun (WGS) entry which is preliminary data.</text>
</comment>
<name>A0ABS0SSK3_9CAUL</name>
<protein>
    <submittedName>
        <fullName evidence="1">Uncharacterized protein</fullName>
    </submittedName>
</protein>
<dbReference type="EMBL" id="JADWOX010000001">
    <property type="protein sequence ID" value="MBI1682156.1"/>
    <property type="molecule type" value="Genomic_DNA"/>
</dbReference>
<reference evidence="1 2" key="1">
    <citation type="submission" date="2020-11" db="EMBL/GenBank/DDBJ databases">
        <title>genome sequence of strain KACC 18849.</title>
        <authorList>
            <person name="Gao J."/>
            <person name="Zhang X."/>
        </authorList>
    </citation>
    <scope>NUCLEOTIDE SEQUENCE [LARGE SCALE GENOMIC DNA]</scope>
    <source>
        <strain evidence="1 2">KACC 18849</strain>
    </source>
</reference>
<organism evidence="1 2">
    <name type="scientific">Caulobacter hibisci</name>
    <dbReference type="NCBI Taxonomy" id="2035993"/>
    <lineage>
        <taxon>Bacteria</taxon>
        <taxon>Pseudomonadati</taxon>
        <taxon>Pseudomonadota</taxon>
        <taxon>Alphaproteobacteria</taxon>
        <taxon>Caulobacterales</taxon>
        <taxon>Caulobacteraceae</taxon>
        <taxon>Caulobacter</taxon>
    </lineage>
</organism>